<reference evidence="2 3" key="1">
    <citation type="submission" date="2024-05" db="EMBL/GenBank/DDBJ databases">
        <title>Genome sequencing and assembly of Indian major carp, Cirrhinus mrigala (Hamilton, 1822).</title>
        <authorList>
            <person name="Mohindra V."/>
            <person name="Chowdhury L.M."/>
            <person name="Lal K."/>
            <person name="Jena J.K."/>
        </authorList>
    </citation>
    <scope>NUCLEOTIDE SEQUENCE [LARGE SCALE GENOMIC DNA]</scope>
    <source>
        <strain evidence="2">CM1030</strain>
        <tissue evidence="2">Blood</tissue>
    </source>
</reference>
<comment type="caution">
    <text evidence="2">The sequence shown here is derived from an EMBL/GenBank/DDBJ whole genome shotgun (WGS) entry which is preliminary data.</text>
</comment>
<evidence type="ECO:0000313" key="3">
    <source>
        <dbReference type="Proteomes" id="UP001529510"/>
    </source>
</evidence>
<dbReference type="Proteomes" id="UP001529510">
    <property type="component" value="Unassembled WGS sequence"/>
</dbReference>
<keyword evidence="1" id="KW-0325">Glycoprotein</keyword>
<evidence type="ECO:0000256" key="1">
    <source>
        <dbReference type="ARBA" id="ARBA00023180"/>
    </source>
</evidence>
<gene>
    <name evidence="2" type="ORF">M9458_009673</name>
</gene>
<keyword evidence="3" id="KW-1185">Reference proteome</keyword>
<accession>A0ABD0RCM2</accession>
<evidence type="ECO:0000313" key="2">
    <source>
        <dbReference type="EMBL" id="KAL0196101.1"/>
    </source>
</evidence>
<feature type="non-terminal residue" evidence="2">
    <location>
        <position position="54"/>
    </location>
</feature>
<organism evidence="2 3">
    <name type="scientific">Cirrhinus mrigala</name>
    <name type="common">Mrigala</name>
    <dbReference type="NCBI Taxonomy" id="683832"/>
    <lineage>
        <taxon>Eukaryota</taxon>
        <taxon>Metazoa</taxon>
        <taxon>Chordata</taxon>
        <taxon>Craniata</taxon>
        <taxon>Vertebrata</taxon>
        <taxon>Euteleostomi</taxon>
        <taxon>Actinopterygii</taxon>
        <taxon>Neopterygii</taxon>
        <taxon>Teleostei</taxon>
        <taxon>Ostariophysi</taxon>
        <taxon>Cypriniformes</taxon>
        <taxon>Cyprinidae</taxon>
        <taxon>Labeoninae</taxon>
        <taxon>Labeonini</taxon>
        <taxon>Cirrhinus</taxon>
    </lineage>
</organism>
<dbReference type="AlphaFoldDB" id="A0ABD0RCM2"/>
<dbReference type="InterPro" id="IPR051586">
    <property type="entry name" value="PKC-binding_NELL"/>
</dbReference>
<evidence type="ECO:0008006" key="4">
    <source>
        <dbReference type="Google" id="ProtNLM"/>
    </source>
</evidence>
<feature type="non-terminal residue" evidence="2">
    <location>
        <position position="1"/>
    </location>
</feature>
<protein>
    <recommendedName>
        <fullName evidence="4">EGF-like domain-containing protein</fullName>
    </recommendedName>
</protein>
<sequence length="54" mass="5892">CANDTVCFNVDGGYDCRCPHGRNCTGDCAHDGKVKHNGQIWVLDDDRCSVCSCQ</sequence>
<name>A0ABD0RCM2_CIRMR</name>
<dbReference type="EMBL" id="JAMKFB020000004">
    <property type="protein sequence ID" value="KAL0196101.1"/>
    <property type="molecule type" value="Genomic_DNA"/>
</dbReference>
<dbReference type="PANTHER" id="PTHR24042:SF0">
    <property type="entry name" value="PROTEIN KINASE C-BINDING PROTEIN NELL2"/>
    <property type="match status" value="1"/>
</dbReference>
<dbReference type="PANTHER" id="PTHR24042">
    <property type="entry name" value="NEL HOMOLOG"/>
    <property type="match status" value="1"/>
</dbReference>
<proteinExistence type="predicted"/>